<protein>
    <submittedName>
        <fullName evidence="1">Uncharacterized protein</fullName>
    </submittedName>
</protein>
<evidence type="ECO:0000313" key="2">
    <source>
        <dbReference type="Proteomes" id="UP000000383"/>
    </source>
</evidence>
<proteinExistence type="predicted"/>
<gene>
    <name evidence="1" type="ordered locus">M301_2703</name>
</gene>
<evidence type="ECO:0000313" key="1">
    <source>
        <dbReference type="EMBL" id="ADI31058.1"/>
    </source>
</evidence>
<keyword evidence="2" id="KW-1185">Reference proteome</keyword>
<dbReference type="AlphaFoldDB" id="D7DP27"/>
<dbReference type="RefSeq" id="WP_013149363.1">
    <property type="nucleotide sequence ID" value="NC_014207.1"/>
</dbReference>
<name>D7DP27_METV0</name>
<accession>D7DP27</accession>
<dbReference type="EMBL" id="CP002056">
    <property type="protein sequence ID" value="ADI31058.1"/>
    <property type="molecule type" value="Genomic_DNA"/>
</dbReference>
<reference evidence="1 2" key="2">
    <citation type="journal article" date="2011" name="J. Bacteriol.">
        <title>Genomes of three methylotrophs from a single niche uncover genetic and metabolic divergence of Methylophilaceae.</title>
        <authorList>
            <person name="Lapidus A."/>
            <person name="Clum A."/>
            <person name="Labutti K."/>
            <person name="Kaluzhnaya M.G."/>
            <person name="Lim S."/>
            <person name="Beck D.A."/>
            <person name="Glavina Del Rio T."/>
            <person name="Nolan M."/>
            <person name="Mavromatis K."/>
            <person name="Huntemann M."/>
            <person name="Lucas S."/>
            <person name="Lidstrom M.E."/>
            <person name="Ivanova N."/>
            <person name="Chistoserdova L."/>
        </authorList>
    </citation>
    <scope>NUCLEOTIDE SEQUENCE [LARGE SCALE GENOMIC DNA]</scope>
    <source>
        <strain evidence="1 2">301</strain>
    </source>
</reference>
<dbReference type="Proteomes" id="UP000000383">
    <property type="component" value="Chromosome"/>
</dbReference>
<reference evidence="2" key="1">
    <citation type="submission" date="2010-05" db="EMBL/GenBank/DDBJ databases">
        <title>Complete sequence of Methylotenera sp. 301.</title>
        <authorList>
            <person name="Lucas S."/>
            <person name="Copeland A."/>
            <person name="Lapidus A."/>
            <person name="Cheng J.-F."/>
            <person name="Bruce D."/>
            <person name="Goodwin L."/>
            <person name="Pitluck S."/>
            <person name="Clum A."/>
            <person name="Land M."/>
            <person name="Hauser L."/>
            <person name="Kyrpides N."/>
            <person name="Ivanova N."/>
            <person name="Chistoservova L."/>
            <person name="Kalyuzhnaya M."/>
            <person name="Woyke T."/>
        </authorList>
    </citation>
    <scope>NUCLEOTIDE SEQUENCE [LARGE SCALE GENOMIC DNA]</scope>
    <source>
        <strain evidence="2">301</strain>
    </source>
</reference>
<dbReference type="eggNOG" id="ENOG5031EW3">
    <property type="taxonomic scope" value="Bacteria"/>
</dbReference>
<dbReference type="KEGG" id="meh:M301_2703"/>
<organism evidence="1 2">
    <name type="scientific">Methylotenera versatilis (strain 301)</name>
    <dbReference type="NCBI Taxonomy" id="666681"/>
    <lineage>
        <taxon>Bacteria</taxon>
        <taxon>Pseudomonadati</taxon>
        <taxon>Pseudomonadota</taxon>
        <taxon>Betaproteobacteria</taxon>
        <taxon>Nitrosomonadales</taxon>
        <taxon>Methylophilaceae</taxon>
        <taxon>Methylotenera</taxon>
    </lineage>
</organism>
<dbReference type="HOGENOM" id="CLU_2955317_0_0_4"/>
<sequence>MANDSKDHKFNEHVKAIEEHKSLLEKLHLESDADLAKAKNSLENIAITLEEYLKVIGVP</sequence>